<accession>A0A448WZT4</accession>
<dbReference type="Proteomes" id="UP000784294">
    <property type="component" value="Unassembled WGS sequence"/>
</dbReference>
<dbReference type="GO" id="GO:0042391">
    <property type="term" value="P:regulation of membrane potential"/>
    <property type="evidence" value="ECO:0007669"/>
    <property type="project" value="TreeGrafter"/>
</dbReference>
<dbReference type="GO" id="GO:0008076">
    <property type="term" value="C:voltage-gated potassium channel complex"/>
    <property type="evidence" value="ECO:0007669"/>
    <property type="project" value="TreeGrafter"/>
</dbReference>
<dbReference type="Pfam" id="PF07885">
    <property type="entry name" value="Ion_trans_2"/>
    <property type="match status" value="1"/>
</dbReference>
<evidence type="ECO:0000259" key="2">
    <source>
        <dbReference type="Pfam" id="PF07885"/>
    </source>
</evidence>
<dbReference type="PANTHER" id="PTHR10217">
    <property type="entry name" value="VOLTAGE AND LIGAND GATED POTASSIUM CHANNEL"/>
    <property type="match status" value="1"/>
</dbReference>
<sequence>MHQNAYSPLDALRIIRLLRIGRAARRLDQYMEYVFALLLLMILCFFTLAHWFACAWYLVGVTDLERQVVFGWIPRAYNDSLASPDWSVVALARHSLHAGAGHHALLVAGSTHWVTVSGKSNKFTVASAANEDAQGQASMSNWPKFGDRPDPLNSDQGLRLGAAARLLLDQQQQQQQLEGQKNRLKLAGHLRIRDDQAMEQKQLQTLRQRRQIHHQNEDRMDVARGNEEDRKLEMAKLDAWVTSGDKDELANADAMIRPSQRVTQLPLRSPGCCLPDNLRPLPLSGAKEKWSAYLTALYFSLSLLTTIGFGNVAAFTEAEKLLCIGFMMIGG</sequence>
<feature type="domain" description="Potassium channel" evidence="2">
    <location>
        <begin position="288"/>
        <end position="330"/>
    </location>
</feature>
<dbReference type="Gene3D" id="1.10.287.70">
    <property type="match status" value="2"/>
</dbReference>
<name>A0A448WZT4_9PLAT</name>
<dbReference type="AlphaFoldDB" id="A0A448WZT4"/>
<dbReference type="PANTHER" id="PTHR10217:SF435">
    <property type="entry name" value="POTASSIUM VOLTAGE-GATED CHANNEL PROTEIN EAG"/>
    <property type="match status" value="1"/>
</dbReference>
<protein>
    <recommendedName>
        <fullName evidence="2">Potassium channel domain-containing protein</fullName>
    </recommendedName>
</protein>
<evidence type="ECO:0000313" key="3">
    <source>
        <dbReference type="EMBL" id="VEL24379.1"/>
    </source>
</evidence>
<dbReference type="GO" id="GO:0005249">
    <property type="term" value="F:voltage-gated potassium channel activity"/>
    <property type="evidence" value="ECO:0007669"/>
    <property type="project" value="TreeGrafter"/>
</dbReference>
<dbReference type="EMBL" id="CAAALY010067466">
    <property type="protein sequence ID" value="VEL24379.1"/>
    <property type="molecule type" value="Genomic_DNA"/>
</dbReference>
<keyword evidence="4" id="KW-1185">Reference proteome</keyword>
<keyword evidence="1" id="KW-0812">Transmembrane</keyword>
<gene>
    <name evidence="3" type="ORF">PXEA_LOCUS17819</name>
</gene>
<keyword evidence="1" id="KW-1133">Transmembrane helix</keyword>
<dbReference type="SUPFAM" id="SSF81324">
    <property type="entry name" value="Voltage-gated potassium channels"/>
    <property type="match status" value="1"/>
</dbReference>
<keyword evidence="1" id="KW-0472">Membrane</keyword>
<comment type="caution">
    <text evidence="3">The sequence shown here is derived from an EMBL/GenBank/DDBJ whole genome shotgun (WGS) entry which is preliminary data.</text>
</comment>
<evidence type="ECO:0000313" key="4">
    <source>
        <dbReference type="Proteomes" id="UP000784294"/>
    </source>
</evidence>
<dbReference type="OrthoDB" id="432483at2759"/>
<evidence type="ECO:0000256" key="1">
    <source>
        <dbReference type="SAM" id="Phobius"/>
    </source>
</evidence>
<reference evidence="3" key="1">
    <citation type="submission" date="2018-11" db="EMBL/GenBank/DDBJ databases">
        <authorList>
            <consortium name="Pathogen Informatics"/>
        </authorList>
    </citation>
    <scope>NUCLEOTIDE SEQUENCE</scope>
</reference>
<organism evidence="3 4">
    <name type="scientific">Protopolystoma xenopodis</name>
    <dbReference type="NCBI Taxonomy" id="117903"/>
    <lineage>
        <taxon>Eukaryota</taxon>
        <taxon>Metazoa</taxon>
        <taxon>Spiralia</taxon>
        <taxon>Lophotrochozoa</taxon>
        <taxon>Platyhelminthes</taxon>
        <taxon>Monogenea</taxon>
        <taxon>Polyopisthocotylea</taxon>
        <taxon>Polystomatidea</taxon>
        <taxon>Polystomatidae</taxon>
        <taxon>Protopolystoma</taxon>
    </lineage>
</organism>
<proteinExistence type="predicted"/>
<dbReference type="InterPro" id="IPR050818">
    <property type="entry name" value="KCNH_animal-type"/>
</dbReference>
<feature type="transmembrane region" description="Helical" evidence="1">
    <location>
        <begin position="33"/>
        <end position="59"/>
    </location>
</feature>
<dbReference type="InterPro" id="IPR013099">
    <property type="entry name" value="K_chnl_dom"/>
</dbReference>